<evidence type="ECO:0000313" key="3">
    <source>
        <dbReference type="EMBL" id="WOB08259.1"/>
    </source>
</evidence>
<evidence type="ECO:0000313" key="4">
    <source>
        <dbReference type="Proteomes" id="UP001303946"/>
    </source>
</evidence>
<feature type="transmembrane region" description="Helical" evidence="1">
    <location>
        <begin position="160"/>
        <end position="181"/>
    </location>
</feature>
<dbReference type="RefSeq" id="WP_316700970.1">
    <property type="nucleotide sequence ID" value="NZ_CP136336.1"/>
</dbReference>
<dbReference type="PROSITE" id="PS50006">
    <property type="entry name" value="FHA_DOMAIN"/>
    <property type="match status" value="1"/>
</dbReference>
<accession>A0ABZ0CTF3</accession>
<dbReference type="Proteomes" id="UP001303946">
    <property type="component" value="Chromosome"/>
</dbReference>
<feature type="transmembrane region" description="Helical" evidence="1">
    <location>
        <begin position="193"/>
        <end position="221"/>
    </location>
</feature>
<feature type="transmembrane region" description="Helical" evidence="1">
    <location>
        <begin position="128"/>
        <end position="148"/>
    </location>
</feature>
<proteinExistence type="predicted"/>
<name>A0ABZ0CTF3_9BURK</name>
<feature type="transmembrane region" description="Helical" evidence="1">
    <location>
        <begin position="227"/>
        <end position="244"/>
    </location>
</feature>
<keyword evidence="1" id="KW-0812">Transmembrane</keyword>
<keyword evidence="1" id="KW-1133">Transmembrane helix</keyword>
<evidence type="ECO:0000256" key="1">
    <source>
        <dbReference type="SAM" id="Phobius"/>
    </source>
</evidence>
<dbReference type="Gene3D" id="2.60.200.20">
    <property type="match status" value="1"/>
</dbReference>
<feature type="domain" description="FHA" evidence="2">
    <location>
        <begin position="28"/>
        <end position="78"/>
    </location>
</feature>
<dbReference type="EMBL" id="CP136336">
    <property type="protein sequence ID" value="WOB08259.1"/>
    <property type="molecule type" value="Genomic_DNA"/>
</dbReference>
<dbReference type="InterPro" id="IPR000253">
    <property type="entry name" value="FHA_dom"/>
</dbReference>
<dbReference type="InterPro" id="IPR008984">
    <property type="entry name" value="SMAD_FHA_dom_sf"/>
</dbReference>
<sequence>MSSTLALLEVLDRDGVVRQSLKVGAWPLRVGRAFDNDLVLDDPYTAPEHLRIARDDTGQLALTVGDSVNGLHLNGRTLAAGEQVPLPAGPHDKPLLLVLGRTHLRLRLATQRLAPEQRLGTARVLTQGLPTLLVLALAAALVLGFNTWLESEPDLLTKSLASFAISALAIGFGWAGVWTLLSKVFTHQAHFGWHLRVMLLAVIAWEALMAGTSLLAFAFSWPWITDFNFVPAYAILGAMLYFHLQAVEPLHPRRTLGFAVGSALTGLALSLWFNVQATDRAGSELYMNHLFPPALRVAKPVELTDFMQGAAELQTRVDAKAKKTDAED</sequence>
<organism evidence="3 4">
    <name type="scientific">Piscinibacter gummiphilus</name>
    <dbReference type="NCBI Taxonomy" id="946333"/>
    <lineage>
        <taxon>Bacteria</taxon>
        <taxon>Pseudomonadati</taxon>
        <taxon>Pseudomonadota</taxon>
        <taxon>Betaproteobacteria</taxon>
        <taxon>Burkholderiales</taxon>
        <taxon>Sphaerotilaceae</taxon>
        <taxon>Piscinibacter</taxon>
    </lineage>
</organism>
<keyword evidence="1" id="KW-0472">Membrane</keyword>
<dbReference type="CDD" id="cd00060">
    <property type="entry name" value="FHA"/>
    <property type="match status" value="1"/>
</dbReference>
<reference evidence="3 4" key="1">
    <citation type="submission" date="2023-10" db="EMBL/GenBank/DDBJ databases">
        <title>Bacteria for the degradation of biodegradable plastic PBAT(Polybutylene adipate terephthalate).</title>
        <authorList>
            <person name="Weon H.-Y."/>
            <person name="Yeon J."/>
        </authorList>
    </citation>
    <scope>NUCLEOTIDE SEQUENCE [LARGE SCALE GENOMIC DNA]</scope>
    <source>
        <strain evidence="3 4">SBD 7-3</strain>
    </source>
</reference>
<dbReference type="Pfam" id="PF00498">
    <property type="entry name" value="FHA"/>
    <property type="match status" value="1"/>
</dbReference>
<protein>
    <submittedName>
        <fullName evidence="3">FHA domain-containing protein</fullName>
    </submittedName>
</protein>
<evidence type="ECO:0000259" key="2">
    <source>
        <dbReference type="PROSITE" id="PS50006"/>
    </source>
</evidence>
<dbReference type="SUPFAM" id="SSF49879">
    <property type="entry name" value="SMAD/FHA domain"/>
    <property type="match status" value="1"/>
</dbReference>
<gene>
    <name evidence="3" type="ORF">RXV79_25590</name>
</gene>
<feature type="transmembrane region" description="Helical" evidence="1">
    <location>
        <begin position="256"/>
        <end position="275"/>
    </location>
</feature>
<keyword evidence="4" id="KW-1185">Reference proteome</keyword>